<comment type="subcellular location">
    <subcellularLocation>
        <location evidence="4">Mitochondrion inner membrane</location>
    </subcellularLocation>
</comment>
<evidence type="ECO:0000313" key="6">
    <source>
        <dbReference type="EMBL" id="SCV71597.1"/>
    </source>
</evidence>
<keyword evidence="4" id="KW-0999">Mitochondrion inner membrane</keyword>
<accession>A0A238FEG6</accession>
<proteinExistence type="inferred from homology"/>
<dbReference type="Pfam" id="PF08583">
    <property type="entry name" value="Cmc1"/>
    <property type="match status" value="1"/>
</dbReference>
<keyword evidence="4" id="KW-0143">Chaperone</keyword>
<dbReference type="GO" id="GO:0005743">
    <property type="term" value="C:mitochondrial inner membrane"/>
    <property type="evidence" value="ECO:0007669"/>
    <property type="project" value="UniProtKB-SubCell"/>
</dbReference>
<dbReference type="AlphaFoldDB" id="A0A238FEG6"/>
<sequence length="105" mass="12457">MHPPLAEHQHQGKSERTAVSYRSSRREFSNSCAQKKGCAEFIEAIKHCHDQHTVLKFIGYCNDHKTALNMCLRTERMERAVKNRQHAKLKRQLIQQRWDQIERES</sequence>
<evidence type="ECO:0000256" key="4">
    <source>
        <dbReference type="RuleBase" id="RU364104"/>
    </source>
</evidence>
<keyword evidence="4" id="KW-0472">Membrane</keyword>
<comment type="similarity">
    <text evidence="1 4">Belongs to the CMC family.</text>
</comment>
<keyword evidence="2 4" id="KW-0496">Mitochondrion</keyword>
<evidence type="ECO:0000256" key="5">
    <source>
        <dbReference type="SAM" id="MobiDB-lite"/>
    </source>
</evidence>
<dbReference type="OrthoDB" id="532630at2759"/>
<name>A0A238FEG6_9BASI</name>
<reference evidence="7" key="1">
    <citation type="submission" date="2016-09" db="EMBL/GenBank/DDBJ databases">
        <authorList>
            <person name="Jeantristanb JTB J.-T."/>
            <person name="Ricardo R."/>
        </authorList>
    </citation>
    <scope>NUCLEOTIDE SEQUENCE [LARGE SCALE GENOMIC DNA]</scope>
</reference>
<dbReference type="PANTHER" id="PTHR22977">
    <property type="entry name" value="COX ASSEMBLY MITOCHONDRIAL PROTEIN"/>
    <property type="match status" value="1"/>
</dbReference>
<evidence type="ECO:0000256" key="3">
    <source>
        <dbReference type="ARBA" id="ARBA00023157"/>
    </source>
</evidence>
<feature type="compositionally biased region" description="Basic and acidic residues" evidence="5">
    <location>
        <begin position="1"/>
        <end position="16"/>
    </location>
</feature>
<comment type="function">
    <text evidence="4">Required for mitochondrial cytochrome c oxidase (COX) assembly and respiration.</text>
</comment>
<dbReference type="InterPro" id="IPR013892">
    <property type="entry name" value="Cyt_c_biogenesis_Cmc1-like"/>
</dbReference>
<dbReference type="PANTHER" id="PTHR22977:SF1">
    <property type="entry name" value="COX ASSEMBLY MITOCHONDRIAL PROTEIN 2 HOMOLOG"/>
    <property type="match status" value="1"/>
</dbReference>
<keyword evidence="3" id="KW-1015">Disulfide bond</keyword>
<gene>
    <name evidence="6" type="ORF">BQ2448_3185</name>
</gene>
<evidence type="ECO:0000313" key="7">
    <source>
        <dbReference type="Proteomes" id="UP000198372"/>
    </source>
</evidence>
<dbReference type="STRING" id="269621.A0A238FEG6"/>
<organism evidence="6 7">
    <name type="scientific">Microbotryum intermedium</name>
    <dbReference type="NCBI Taxonomy" id="269621"/>
    <lineage>
        <taxon>Eukaryota</taxon>
        <taxon>Fungi</taxon>
        <taxon>Dikarya</taxon>
        <taxon>Basidiomycota</taxon>
        <taxon>Pucciniomycotina</taxon>
        <taxon>Microbotryomycetes</taxon>
        <taxon>Microbotryales</taxon>
        <taxon>Microbotryaceae</taxon>
        <taxon>Microbotryum</taxon>
    </lineage>
</organism>
<dbReference type="Proteomes" id="UP000198372">
    <property type="component" value="Unassembled WGS sequence"/>
</dbReference>
<evidence type="ECO:0000256" key="1">
    <source>
        <dbReference type="ARBA" id="ARBA00007347"/>
    </source>
</evidence>
<evidence type="ECO:0000256" key="2">
    <source>
        <dbReference type="ARBA" id="ARBA00023128"/>
    </source>
</evidence>
<feature type="region of interest" description="Disordered" evidence="5">
    <location>
        <begin position="1"/>
        <end position="22"/>
    </location>
</feature>
<protein>
    <recommendedName>
        <fullName evidence="4">COX assembly mitochondrial protein</fullName>
    </recommendedName>
</protein>
<dbReference type="EMBL" id="FMSP01000007">
    <property type="protein sequence ID" value="SCV71597.1"/>
    <property type="molecule type" value="Genomic_DNA"/>
</dbReference>
<keyword evidence="7" id="KW-1185">Reference proteome</keyword>